<gene>
    <name evidence="4" type="primary">csaB</name>
    <name evidence="4" type="ORF">IAB67_05055</name>
</gene>
<dbReference type="SUPFAM" id="SSF53756">
    <property type="entry name" value="UDP-Glycosyltransferase/glycogen phosphorylase"/>
    <property type="match status" value="1"/>
</dbReference>
<reference evidence="4" key="2">
    <citation type="journal article" date="2021" name="PeerJ">
        <title>Extensive microbial diversity within the chicken gut microbiome revealed by metagenomics and culture.</title>
        <authorList>
            <person name="Gilroy R."/>
            <person name="Ravi A."/>
            <person name="Getino M."/>
            <person name="Pursley I."/>
            <person name="Horton D.L."/>
            <person name="Alikhan N.F."/>
            <person name="Baker D."/>
            <person name="Gharbi K."/>
            <person name="Hall N."/>
            <person name="Watson M."/>
            <person name="Adriaenssens E.M."/>
            <person name="Foster-Nyarko E."/>
            <person name="Jarju S."/>
            <person name="Secka A."/>
            <person name="Antonio M."/>
            <person name="Oren A."/>
            <person name="Chaudhuri R.R."/>
            <person name="La Ragione R."/>
            <person name="Hildebrand F."/>
            <person name="Pallen M.J."/>
        </authorList>
    </citation>
    <scope>NUCLEOTIDE SEQUENCE</scope>
    <source>
        <strain evidence="4">CHK191-8634</strain>
    </source>
</reference>
<evidence type="ECO:0000259" key="1">
    <source>
        <dbReference type="Pfam" id="PF00534"/>
    </source>
</evidence>
<dbReference type="EMBL" id="DVMR01000042">
    <property type="protein sequence ID" value="HIU43650.1"/>
    <property type="molecule type" value="Genomic_DNA"/>
</dbReference>
<protein>
    <submittedName>
        <fullName evidence="4">Polysaccharide pyruvyl transferase CsaB</fullName>
    </submittedName>
</protein>
<feature type="domain" description="Polysaccharide pyruvyl transferase" evidence="2">
    <location>
        <begin position="392"/>
        <end position="673"/>
    </location>
</feature>
<proteinExistence type="predicted"/>
<dbReference type="Pfam" id="PF00534">
    <property type="entry name" value="Glycos_transf_1"/>
    <property type="match status" value="1"/>
</dbReference>
<dbReference type="NCBIfam" id="TIGR03609">
    <property type="entry name" value="S_layer_CsaB"/>
    <property type="match status" value="1"/>
</dbReference>
<dbReference type="Pfam" id="PF13439">
    <property type="entry name" value="Glyco_transf_4"/>
    <property type="match status" value="1"/>
</dbReference>
<dbReference type="InterPro" id="IPR007345">
    <property type="entry name" value="Polysacch_pyruvyl_Trfase"/>
</dbReference>
<accession>A0A9D1IV12</accession>
<dbReference type="Proteomes" id="UP000824073">
    <property type="component" value="Unassembled WGS sequence"/>
</dbReference>
<feature type="domain" description="Glycosyltransferase subfamily 4-like N-terminal" evidence="3">
    <location>
        <begin position="13"/>
        <end position="168"/>
    </location>
</feature>
<keyword evidence="4" id="KW-0808">Transferase</keyword>
<organism evidence="4 5">
    <name type="scientific">Candidatus Ventrousia excrementavium</name>
    <dbReference type="NCBI Taxonomy" id="2840961"/>
    <lineage>
        <taxon>Bacteria</taxon>
        <taxon>Bacillati</taxon>
        <taxon>Bacillota</taxon>
        <taxon>Clostridia</taxon>
        <taxon>Eubacteriales</taxon>
        <taxon>Clostridiaceae</taxon>
        <taxon>Clostridiaceae incertae sedis</taxon>
        <taxon>Candidatus Ventrousia</taxon>
    </lineage>
</organism>
<evidence type="ECO:0000313" key="5">
    <source>
        <dbReference type="Proteomes" id="UP000824073"/>
    </source>
</evidence>
<dbReference type="InterPro" id="IPR019896">
    <property type="entry name" value="Polysacch_pyruvyl_Trfase_CsaB"/>
</dbReference>
<evidence type="ECO:0000313" key="4">
    <source>
        <dbReference type="EMBL" id="HIU43650.1"/>
    </source>
</evidence>
<name>A0A9D1IV12_9CLOT</name>
<dbReference type="PANTHER" id="PTHR36836:SF1">
    <property type="entry name" value="COLANIC ACID BIOSYNTHESIS PROTEIN WCAK"/>
    <property type="match status" value="1"/>
</dbReference>
<dbReference type="GO" id="GO:0016757">
    <property type="term" value="F:glycosyltransferase activity"/>
    <property type="evidence" value="ECO:0007669"/>
    <property type="project" value="InterPro"/>
</dbReference>
<dbReference type="Pfam" id="PF04230">
    <property type="entry name" value="PS_pyruv_trans"/>
    <property type="match status" value="1"/>
</dbReference>
<dbReference type="PANTHER" id="PTHR36836">
    <property type="entry name" value="COLANIC ACID BIOSYNTHESIS PROTEIN WCAK"/>
    <property type="match status" value="1"/>
</dbReference>
<comment type="caution">
    <text evidence="4">The sequence shown here is derived from an EMBL/GenBank/DDBJ whole genome shotgun (WGS) entry which is preliminary data.</text>
</comment>
<evidence type="ECO:0000259" key="3">
    <source>
        <dbReference type="Pfam" id="PF13439"/>
    </source>
</evidence>
<dbReference type="AlphaFoldDB" id="A0A9D1IV12"/>
<dbReference type="InterPro" id="IPR028098">
    <property type="entry name" value="Glyco_trans_4-like_N"/>
</dbReference>
<evidence type="ECO:0000259" key="2">
    <source>
        <dbReference type="Pfam" id="PF04230"/>
    </source>
</evidence>
<dbReference type="InterPro" id="IPR001296">
    <property type="entry name" value="Glyco_trans_1"/>
</dbReference>
<feature type="domain" description="Glycosyl transferase family 1" evidence="1">
    <location>
        <begin position="191"/>
        <end position="343"/>
    </location>
</feature>
<dbReference type="Gene3D" id="3.40.50.2000">
    <property type="entry name" value="Glycogen Phosphorylase B"/>
    <property type="match status" value="2"/>
</dbReference>
<sequence length="740" mass="83008">MKIMHVAGGGDRGGAKPHILSLCSRLKENNELRLFSLRKGEFSDEAEAAGIDTTTIYSKFVLGDYIRLIRETRRWKPDIVHCHGAKANTAGVLLKLFCRSTIVTTVHSDYRLDYMHSFLRRNTIGRLNAAALRAFDYYVTVSDTFRNMLIERGFSPLKIMTIYNGLDFSQKAPSFDRAEYLRSVGLDYQDGDVVLGIPARLNPVKDLSTLLYAFARAHEQNPRLKLMIGGDGEEKDKLIELAKSLNLGKSVSFLGWVSDVPRFFAACDIDVLCSISESFPYSILEGIREGCAVITSDVGGMRKLITHGEDGYIFQPRDVNTFASYILDLSLDADKRRRFAQRLYEKASVTYSLEGMARRQYEIYEGICAREARRTSRKRDGVLICGAYGRGNAGDEAILKAILNAMRQIDPYLPLTVMTRKPEETERLHGVRAIYTFSFFSFLRAMRRSTLFINGGGSLIQDITSSRSLYFYLFTIWAAQHLGCKVLMYGCGIGHVGRLRNRRFASRILDKNADIITLRDAVSQSELASMGVTRPDIRMAADPAMSLTPRPSADADAFLAESGIPSDGRYLCFSLRSWLDFDRFDIYAQAADYAYEKYGLTALFLPIEQPRDVEPSMLTAQCLHSPCYFVDTPQDVELTIALLQKMQAVCAMRLHALVFSAAAGVPFIATSYDIKVNGFMEYIGCGDACCGLKDLTVEWLCAAIDKIMSTDSRRSGEEISRRLIELERENVRAARQLLGC</sequence>
<reference evidence="4" key="1">
    <citation type="submission" date="2020-10" db="EMBL/GenBank/DDBJ databases">
        <authorList>
            <person name="Gilroy R."/>
        </authorList>
    </citation>
    <scope>NUCLEOTIDE SEQUENCE</scope>
    <source>
        <strain evidence="4">CHK191-8634</strain>
    </source>
</reference>